<proteinExistence type="predicted"/>
<dbReference type="EMBL" id="KQ234873">
    <property type="protein sequence ID" value="KMZ83988.1"/>
    <property type="molecule type" value="Genomic_DNA"/>
</dbReference>
<accession>A0A0J9VCP6</accession>
<organism evidence="2 3">
    <name type="scientific">Plasmodium vivax (strain Brazil I)</name>
    <dbReference type="NCBI Taxonomy" id="1033975"/>
    <lineage>
        <taxon>Eukaryota</taxon>
        <taxon>Sar</taxon>
        <taxon>Alveolata</taxon>
        <taxon>Apicomplexa</taxon>
        <taxon>Aconoidasida</taxon>
        <taxon>Haemosporida</taxon>
        <taxon>Plasmodiidae</taxon>
        <taxon>Plasmodium</taxon>
        <taxon>Plasmodium (Plasmodium)</taxon>
    </lineage>
</organism>
<reference evidence="2 3" key="1">
    <citation type="submission" date="2011-08" db="EMBL/GenBank/DDBJ databases">
        <title>The Genome Sequence of Plasmodium vivax Brazil I.</title>
        <authorList>
            <consortium name="The Broad Institute Genome Sequencing Platform"/>
            <consortium name="The Broad Institute Genome Sequencing Center for Infectious Disease"/>
            <person name="Neafsey D."/>
            <person name="Carlton J."/>
            <person name="Barnwell J."/>
            <person name="Collins W."/>
            <person name="Escalante A."/>
            <person name="Mullikin J."/>
            <person name="Saul A."/>
            <person name="Guigo R."/>
            <person name="Camara F."/>
            <person name="Young S.K."/>
            <person name="Zeng Q."/>
            <person name="Gargeya S."/>
            <person name="Fitzgerald M."/>
            <person name="Haas B."/>
            <person name="Abouelleil A."/>
            <person name="Alvarado L."/>
            <person name="Arachchi H.M."/>
            <person name="Berlin A."/>
            <person name="Brown A."/>
            <person name="Chapman S.B."/>
            <person name="Chen Z."/>
            <person name="Dunbar C."/>
            <person name="Freedman E."/>
            <person name="Gearin G."/>
            <person name="Gellesch M."/>
            <person name="Goldberg J."/>
            <person name="Griggs A."/>
            <person name="Gujja S."/>
            <person name="Heiman D."/>
            <person name="Howarth C."/>
            <person name="Larson L."/>
            <person name="Lui A."/>
            <person name="MacDonald P.J.P."/>
            <person name="Montmayeur A."/>
            <person name="Murphy C."/>
            <person name="Neiman D."/>
            <person name="Pearson M."/>
            <person name="Priest M."/>
            <person name="Roberts A."/>
            <person name="Saif S."/>
            <person name="Shea T."/>
            <person name="Shenoy N."/>
            <person name="Sisk P."/>
            <person name="Stolte C."/>
            <person name="Sykes S."/>
            <person name="Wortman J."/>
            <person name="Nusbaum C."/>
            <person name="Birren B."/>
        </authorList>
    </citation>
    <scope>NUCLEOTIDE SEQUENCE [LARGE SCALE GENOMIC DNA]</scope>
    <source>
        <strain evidence="2 3">Brazil I</strain>
    </source>
</reference>
<sequence>MFLLIRDLCNKNSGVLLSSEESDQVSVTKPGVADREATIEGQENARTVGSTGLGPNEETPGHPLAEDIHKENGHREPVVPEMLQTEGEGGLKGDSVMVTPIEGNTLEAVIPNNYTPLGSWVSTRILGRNKLIKNMRKNNYDLLLNDAGNRETSLNDPMYHIRYNSSTNNEFILD</sequence>
<dbReference type="Proteomes" id="UP000053327">
    <property type="component" value="Unassembled WGS sequence"/>
</dbReference>
<protein>
    <recommendedName>
        <fullName evidence="4">VIR protein</fullName>
    </recommendedName>
</protein>
<feature type="compositionally biased region" description="Basic and acidic residues" evidence="1">
    <location>
        <begin position="64"/>
        <end position="74"/>
    </location>
</feature>
<evidence type="ECO:0000313" key="2">
    <source>
        <dbReference type="EMBL" id="KMZ83988.1"/>
    </source>
</evidence>
<dbReference type="AlphaFoldDB" id="A0A0J9VCP6"/>
<name>A0A0J9VCP6_PLAV1</name>
<evidence type="ECO:0008006" key="4">
    <source>
        <dbReference type="Google" id="ProtNLM"/>
    </source>
</evidence>
<evidence type="ECO:0000256" key="1">
    <source>
        <dbReference type="SAM" id="MobiDB-lite"/>
    </source>
</evidence>
<dbReference type="OrthoDB" id="10462617at2759"/>
<gene>
    <name evidence="2" type="ORF">PVBG_06165</name>
</gene>
<evidence type="ECO:0000313" key="3">
    <source>
        <dbReference type="Proteomes" id="UP000053327"/>
    </source>
</evidence>
<feature type="region of interest" description="Disordered" evidence="1">
    <location>
        <begin position="27"/>
        <end position="74"/>
    </location>
</feature>